<evidence type="ECO:0000259" key="3">
    <source>
        <dbReference type="PROSITE" id="PS51781"/>
    </source>
</evidence>
<dbReference type="PROSITE" id="PS51781">
    <property type="entry name" value="SH3B"/>
    <property type="match status" value="1"/>
</dbReference>
<name>A0AAE2ZP96_9HYPH</name>
<gene>
    <name evidence="4" type="ORF">K1W69_25150</name>
</gene>
<dbReference type="AlphaFoldDB" id="A0AAE2ZP96"/>
<organism evidence="4 5">
    <name type="scientific">Flavimaribacter sediminis</name>
    <dbReference type="NCBI Taxonomy" id="2865987"/>
    <lineage>
        <taxon>Bacteria</taxon>
        <taxon>Pseudomonadati</taxon>
        <taxon>Pseudomonadota</taxon>
        <taxon>Alphaproteobacteria</taxon>
        <taxon>Hyphomicrobiales</taxon>
        <taxon>Rhizobiaceae</taxon>
        <taxon>Flavimaribacter</taxon>
    </lineage>
</organism>
<dbReference type="Gene3D" id="2.30.30.40">
    <property type="entry name" value="SH3 Domains"/>
    <property type="match status" value="1"/>
</dbReference>
<dbReference type="RefSeq" id="WP_220231224.1">
    <property type="nucleotide sequence ID" value="NZ_JAICBX010000006.1"/>
</dbReference>
<reference evidence="4" key="1">
    <citation type="submission" date="2021-08" db="EMBL/GenBank/DDBJ databases">
        <title>Hoeflea bacterium WL0058 sp. nov., isolated from the sediment.</title>
        <authorList>
            <person name="Wang L."/>
            <person name="Zhang D."/>
        </authorList>
    </citation>
    <scope>NUCLEOTIDE SEQUENCE</scope>
    <source>
        <strain evidence="4">WL0058</strain>
    </source>
</reference>
<dbReference type="InterPro" id="IPR003646">
    <property type="entry name" value="SH3-like_bac-type"/>
</dbReference>
<evidence type="ECO:0000256" key="1">
    <source>
        <dbReference type="SAM" id="MobiDB-lite"/>
    </source>
</evidence>
<evidence type="ECO:0000313" key="4">
    <source>
        <dbReference type="EMBL" id="MBW8640504.1"/>
    </source>
</evidence>
<evidence type="ECO:0000256" key="2">
    <source>
        <dbReference type="SAM" id="SignalP"/>
    </source>
</evidence>
<keyword evidence="5" id="KW-1185">Reference proteome</keyword>
<dbReference type="Pfam" id="PF08239">
    <property type="entry name" value="SH3_3"/>
    <property type="match status" value="1"/>
</dbReference>
<dbReference type="Proteomes" id="UP001196509">
    <property type="component" value="Unassembled WGS sequence"/>
</dbReference>
<sequence>MRKLLLWGLAALCLPFMTVTALAQTPGYTTTGVHLRAGPGTNYPSVAVVPANSAIKIYGCQSGYDWCDTKWGAARGWIDSQYIVTVDNGQKTQLTPAVATAVGIGLATFSQAYWNSYYVGYPWYNQWAHYYHPYGPYGPHHPYGPPPPYHPYGPYGPHHPYGPYGPHHPYGPPPPHHSGYGPHGGPPPGVPAHYGGGGMPGGMPGGFGGGMPHGGFGGGMPHGGFGGGMPGGFGGGMPGGFGGGGFGGGHMGGGFGGHR</sequence>
<feature type="region of interest" description="Disordered" evidence="1">
    <location>
        <begin position="166"/>
        <end position="193"/>
    </location>
</feature>
<proteinExistence type="predicted"/>
<dbReference type="SMART" id="SM00287">
    <property type="entry name" value="SH3b"/>
    <property type="match status" value="1"/>
</dbReference>
<feature type="signal peptide" evidence="2">
    <location>
        <begin position="1"/>
        <end position="23"/>
    </location>
</feature>
<dbReference type="EMBL" id="JAICBX010000006">
    <property type="protein sequence ID" value="MBW8640504.1"/>
    <property type="molecule type" value="Genomic_DNA"/>
</dbReference>
<accession>A0AAE2ZP96</accession>
<comment type="caution">
    <text evidence="4">The sequence shown here is derived from an EMBL/GenBank/DDBJ whole genome shotgun (WGS) entry which is preliminary data.</text>
</comment>
<feature type="chain" id="PRO_5041939612" evidence="2">
    <location>
        <begin position="24"/>
        <end position="259"/>
    </location>
</feature>
<keyword evidence="2" id="KW-0732">Signal</keyword>
<evidence type="ECO:0000313" key="5">
    <source>
        <dbReference type="Proteomes" id="UP001196509"/>
    </source>
</evidence>
<feature type="domain" description="SH3b" evidence="3">
    <location>
        <begin position="23"/>
        <end position="87"/>
    </location>
</feature>
<protein>
    <submittedName>
        <fullName evidence="4">SH3 domain-containing protein</fullName>
    </submittedName>
</protein>